<gene>
    <name evidence="2" type="ORF">CINCED_3A014605</name>
</gene>
<reference evidence="2 3" key="1">
    <citation type="submission" date="2019-08" db="EMBL/GenBank/DDBJ databases">
        <authorList>
            <person name="Alioto T."/>
            <person name="Alioto T."/>
            <person name="Gomez Garrido J."/>
        </authorList>
    </citation>
    <scope>NUCLEOTIDE SEQUENCE [LARGE SCALE GENOMIC DNA]</scope>
</reference>
<evidence type="ECO:0000313" key="3">
    <source>
        <dbReference type="Proteomes" id="UP000325440"/>
    </source>
</evidence>
<keyword evidence="3" id="KW-1185">Reference proteome</keyword>
<feature type="domain" description="MADF" evidence="1">
    <location>
        <begin position="15"/>
        <end position="51"/>
    </location>
</feature>
<dbReference type="AlphaFoldDB" id="A0A5E4N2B5"/>
<evidence type="ECO:0000259" key="1">
    <source>
        <dbReference type="Pfam" id="PF10545"/>
    </source>
</evidence>
<accession>A0A5E4N2B5</accession>
<dbReference type="EMBL" id="CABPRJ010001443">
    <property type="protein sequence ID" value="VVC37214.1"/>
    <property type="molecule type" value="Genomic_DNA"/>
</dbReference>
<evidence type="ECO:0000313" key="2">
    <source>
        <dbReference type="EMBL" id="VVC37214.1"/>
    </source>
</evidence>
<sequence length="55" mass="6387">MAKLHFSGEEEEKQLIEMVRKNVELFDLSHNKYKDAEHKDSIWLDIANTIGKSGI</sequence>
<dbReference type="Proteomes" id="UP000325440">
    <property type="component" value="Unassembled WGS sequence"/>
</dbReference>
<organism evidence="2 3">
    <name type="scientific">Cinara cedri</name>
    <dbReference type="NCBI Taxonomy" id="506608"/>
    <lineage>
        <taxon>Eukaryota</taxon>
        <taxon>Metazoa</taxon>
        <taxon>Ecdysozoa</taxon>
        <taxon>Arthropoda</taxon>
        <taxon>Hexapoda</taxon>
        <taxon>Insecta</taxon>
        <taxon>Pterygota</taxon>
        <taxon>Neoptera</taxon>
        <taxon>Paraneoptera</taxon>
        <taxon>Hemiptera</taxon>
        <taxon>Sternorrhyncha</taxon>
        <taxon>Aphidomorpha</taxon>
        <taxon>Aphidoidea</taxon>
        <taxon>Aphididae</taxon>
        <taxon>Lachninae</taxon>
        <taxon>Cinara</taxon>
    </lineage>
</organism>
<dbReference type="Pfam" id="PF10545">
    <property type="entry name" value="MADF_DNA_bdg"/>
    <property type="match status" value="1"/>
</dbReference>
<name>A0A5E4N2B5_9HEMI</name>
<proteinExistence type="predicted"/>
<dbReference type="OrthoDB" id="6596953at2759"/>
<protein>
    <submittedName>
        <fullName evidence="2">MADF domain</fullName>
    </submittedName>
</protein>
<dbReference type="InterPro" id="IPR006578">
    <property type="entry name" value="MADF-dom"/>
</dbReference>